<proteinExistence type="inferred from homology"/>
<dbReference type="AlphaFoldDB" id="A0A382ZQ85"/>
<feature type="domain" description="AMP-binding enzyme C-terminal" evidence="4">
    <location>
        <begin position="171"/>
        <end position="246"/>
    </location>
</feature>
<dbReference type="PANTHER" id="PTHR43201">
    <property type="entry name" value="ACYL-COA SYNTHETASE"/>
    <property type="match status" value="1"/>
</dbReference>
<evidence type="ECO:0000259" key="4">
    <source>
        <dbReference type="Pfam" id="PF13193"/>
    </source>
</evidence>
<gene>
    <name evidence="5" type="ORF">METZ01_LOCUS450485</name>
</gene>
<evidence type="ECO:0000256" key="2">
    <source>
        <dbReference type="ARBA" id="ARBA00022598"/>
    </source>
</evidence>
<dbReference type="InterPro" id="IPR025110">
    <property type="entry name" value="AMP-bd_C"/>
</dbReference>
<sequence>RPNLLVLVPATIAALIQQPDWQAADLSSLRMVTTGSSIVPHSLIETWHDRGIPVIQVYGSTETGPVALYQRREDAMISVGSAGQGALHTELRIVDDGGHDVRPGASGELLLRGSNLFRQYWGDRNASRDAFAVGWFRTGDIGYRDTRGYVFINDRKTDVVISGGENIYPAELERILDGIDGIIEAAVVGAADDHWSEIPVAIVVIDEGARITAQEILLAFKGRLARFKHPKAVGFLPALPRNVMGKVLKHELRRAL</sequence>
<name>A0A382ZQ85_9ZZZZ</name>
<feature type="non-terminal residue" evidence="5">
    <location>
        <position position="256"/>
    </location>
</feature>
<dbReference type="SUPFAM" id="SSF56801">
    <property type="entry name" value="Acetyl-CoA synthetase-like"/>
    <property type="match status" value="1"/>
</dbReference>
<evidence type="ECO:0000313" key="5">
    <source>
        <dbReference type="EMBL" id="SVD97631.1"/>
    </source>
</evidence>
<keyword evidence="2" id="KW-0436">Ligase</keyword>
<organism evidence="5">
    <name type="scientific">marine metagenome</name>
    <dbReference type="NCBI Taxonomy" id="408172"/>
    <lineage>
        <taxon>unclassified sequences</taxon>
        <taxon>metagenomes</taxon>
        <taxon>ecological metagenomes</taxon>
    </lineage>
</organism>
<reference evidence="5" key="1">
    <citation type="submission" date="2018-05" db="EMBL/GenBank/DDBJ databases">
        <authorList>
            <person name="Lanie J.A."/>
            <person name="Ng W.-L."/>
            <person name="Kazmierczak K.M."/>
            <person name="Andrzejewski T.M."/>
            <person name="Davidsen T.M."/>
            <person name="Wayne K.J."/>
            <person name="Tettelin H."/>
            <person name="Glass J.I."/>
            <person name="Rusch D."/>
            <person name="Podicherti R."/>
            <person name="Tsui H.-C.T."/>
            <person name="Winkler M.E."/>
        </authorList>
    </citation>
    <scope>NUCLEOTIDE SEQUENCE</scope>
</reference>
<dbReference type="EMBL" id="UINC01185762">
    <property type="protein sequence ID" value="SVD97631.1"/>
    <property type="molecule type" value="Genomic_DNA"/>
</dbReference>
<dbReference type="Gene3D" id="3.30.300.30">
    <property type="match status" value="1"/>
</dbReference>
<evidence type="ECO:0000259" key="3">
    <source>
        <dbReference type="Pfam" id="PF00501"/>
    </source>
</evidence>
<evidence type="ECO:0008006" key="6">
    <source>
        <dbReference type="Google" id="ProtNLM"/>
    </source>
</evidence>
<dbReference type="PANTHER" id="PTHR43201:SF5">
    <property type="entry name" value="MEDIUM-CHAIN ACYL-COA LIGASE ACSF2, MITOCHONDRIAL"/>
    <property type="match status" value="1"/>
</dbReference>
<dbReference type="GO" id="GO:0006631">
    <property type="term" value="P:fatty acid metabolic process"/>
    <property type="evidence" value="ECO:0007669"/>
    <property type="project" value="TreeGrafter"/>
</dbReference>
<evidence type="ECO:0000256" key="1">
    <source>
        <dbReference type="ARBA" id="ARBA00006432"/>
    </source>
</evidence>
<comment type="similarity">
    <text evidence="1">Belongs to the ATP-dependent AMP-binding enzyme family.</text>
</comment>
<dbReference type="InterPro" id="IPR000873">
    <property type="entry name" value="AMP-dep_synth/lig_dom"/>
</dbReference>
<accession>A0A382ZQ85</accession>
<dbReference type="Pfam" id="PF00501">
    <property type="entry name" value="AMP-binding"/>
    <property type="match status" value="1"/>
</dbReference>
<feature type="non-terminal residue" evidence="5">
    <location>
        <position position="1"/>
    </location>
</feature>
<protein>
    <recommendedName>
        <fullName evidence="6">AMP-dependent synthetase/ligase domain-containing protein</fullName>
    </recommendedName>
</protein>
<dbReference type="InterPro" id="IPR045851">
    <property type="entry name" value="AMP-bd_C_sf"/>
</dbReference>
<dbReference type="InterPro" id="IPR042099">
    <property type="entry name" value="ANL_N_sf"/>
</dbReference>
<dbReference type="GO" id="GO:0031956">
    <property type="term" value="F:medium-chain fatty acid-CoA ligase activity"/>
    <property type="evidence" value="ECO:0007669"/>
    <property type="project" value="TreeGrafter"/>
</dbReference>
<dbReference type="Gene3D" id="3.40.50.12780">
    <property type="entry name" value="N-terminal domain of ligase-like"/>
    <property type="match status" value="1"/>
</dbReference>
<feature type="domain" description="AMP-dependent synthetase/ligase" evidence="3">
    <location>
        <begin position="1"/>
        <end position="121"/>
    </location>
</feature>
<dbReference type="Pfam" id="PF13193">
    <property type="entry name" value="AMP-binding_C"/>
    <property type="match status" value="1"/>
</dbReference>